<dbReference type="Pfam" id="PF00989">
    <property type="entry name" value="PAS"/>
    <property type="match status" value="1"/>
</dbReference>
<evidence type="ECO:0000259" key="11">
    <source>
        <dbReference type="PROSITE" id="PS50887"/>
    </source>
</evidence>
<dbReference type="InterPro" id="IPR013656">
    <property type="entry name" value="PAS_4"/>
</dbReference>
<keyword evidence="7" id="KW-1133">Transmembrane helix</keyword>
<dbReference type="InterPro" id="IPR001610">
    <property type="entry name" value="PAC"/>
</dbReference>
<feature type="domain" description="PAC" evidence="9">
    <location>
        <begin position="503"/>
        <end position="553"/>
    </location>
</feature>
<proteinExistence type="predicted"/>
<feature type="domain" description="EAL" evidence="10">
    <location>
        <begin position="853"/>
        <end position="1106"/>
    </location>
</feature>
<dbReference type="SUPFAM" id="SSF55073">
    <property type="entry name" value="Nucleotide cyclase"/>
    <property type="match status" value="1"/>
</dbReference>
<evidence type="ECO:0000256" key="1">
    <source>
        <dbReference type="ARBA" id="ARBA00022679"/>
    </source>
</evidence>
<dbReference type="PANTHER" id="PTHR44757">
    <property type="entry name" value="DIGUANYLATE CYCLASE DGCP"/>
    <property type="match status" value="1"/>
</dbReference>
<dbReference type="CDD" id="cd00130">
    <property type="entry name" value="PAS"/>
    <property type="match status" value="3"/>
</dbReference>
<feature type="transmembrane region" description="Helical" evidence="7">
    <location>
        <begin position="212"/>
        <end position="233"/>
    </location>
</feature>
<dbReference type="InterPro" id="IPR001633">
    <property type="entry name" value="EAL_dom"/>
</dbReference>
<dbReference type="InterPro" id="IPR000014">
    <property type="entry name" value="PAS"/>
</dbReference>
<dbReference type="GO" id="GO:0006355">
    <property type="term" value="P:regulation of DNA-templated transcription"/>
    <property type="evidence" value="ECO:0007669"/>
    <property type="project" value="InterPro"/>
</dbReference>
<dbReference type="InterPro" id="IPR000700">
    <property type="entry name" value="PAS-assoc_C"/>
</dbReference>
<dbReference type="InterPro" id="IPR052155">
    <property type="entry name" value="Biofilm_reg_signaling"/>
</dbReference>
<accession>W0SC59</accession>
<dbReference type="Gene3D" id="3.30.450.20">
    <property type="entry name" value="PAS domain"/>
    <property type="match status" value="3"/>
</dbReference>
<dbReference type="InterPro" id="IPR043128">
    <property type="entry name" value="Rev_trsase/Diguanyl_cyclase"/>
</dbReference>
<evidence type="ECO:0000259" key="8">
    <source>
        <dbReference type="PROSITE" id="PS50112"/>
    </source>
</evidence>
<dbReference type="KEGG" id="shd:SUTH_00697"/>
<dbReference type="PROSITE" id="PS50113">
    <property type="entry name" value="PAC"/>
    <property type="match status" value="2"/>
</dbReference>
<evidence type="ECO:0000256" key="7">
    <source>
        <dbReference type="SAM" id="Phobius"/>
    </source>
</evidence>
<dbReference type="InterPro" id="IPR013767">
    <property type="entry name" value="PAS_fold"/>
</dbReference>
<dbReference type="FunFam" id="3.30.450.20:FF:000060">
    <property type="entry name" value="Sensor protein FixL"/>
    <property type="match status" value="1"/>
</dbReference>
<dbReference type="Pfam" id="PF08448">
    <property type="entry name" value="PAS_4"/>
    <property type="match status" value="1"/>
</dbReference>
<dbReference type="SMART" id="SM00052">
    <property type="entry name" value="EAL"/>
    <property type="match status" value="1"/>
</dbReference>
<sequence length="1106" mass="122716">MQAFPRKFWPTLAMFLALAVTFVVYVDSEKHIDRANELRHLSLLRAGQLRQSSYDLTQMARSYVVTGEPLYKKYYQDILDIRDGKKSRPPGYLYSYWDMVLAGTQSPPATEGEAIPLLDLMRQTGFTEEELRHLALAKANSDALAAIEFEAMKLVESAGPDAAANRSRALQMMHDAAYLQAKAAIVRPINEAYKLMDQRTVDRIRSAERQAVMFRIMFIACVFGALLVLWQAYVALRKILGGSADEVRAQMRRIGQGDLSSIIAITPGMEDTVLADLLAMQVRLKTIEAEREAAAHVLRQSERRFSTAFSSCPIAASIATVEGGRFIEANDNYERDFGWPRVDLIGKTSVEVGIWPDSATRQQWVNALTREGRLVDFETSWMHKNGQRRNVSISAEITQLDGKACILAYSADITPRKQVEQALIANRTRLRAVLDGVQNGVITITESGVIESLNQSAQQMFGYGADEVEGKNVSMLMPEPYSAAHDGYLESYRRSGIKKIIGRRTEVIARHKDGSTFPIELGVTETWLNDERIFIGSISDISFRRKAEAELRIAATAFESREGTIVTDANGVILRVNQAFVDSTGYSAEEVIGQTPKILKSGRHDAAFYAAMWDCIGRTGTWQGEIWDRRKNGEIYLKWLTISAVRGEEGSITHYVSTHHDITERKKAEERIQELAFFDSLTHLPNRTLLMDRLKQAMTVGNRNSSFGAVLFIDLDHFKTLNDTLGHDKGDLLLLQVAQRLSSSVREGDTVARLGGDEFVVVLGNLNKTSQEAASQTEAVGEKILAVLGKLYQLGDIDYRSSASIGATLFRGHETSIDDLLKQADLAMYKSKATGRNALHFFDPAMQTVVIERAALEVGLRRAIEGQQLVLHYQAQVVGDGQVMGAEALVRWQHPERGMISPAEFIPLAEETGLILPLGEWVLDTVCSQLASWAAQTGMAHLTVAVNVSAQQFRDSDFVHKVLAILNKRGANPSRLKLELTESLLVDNVEDIIEKMFALKAKGVGFALDDFGTGYSSLSYLKRLPLDQLKIDQSFVRDILVDPNDAAIARTVVALAQSLGLGVIAEGVETEAQRALLASSGCHVYQGYFFSRPLPLASFEEFVRRG</sequence>
<dbReference type="GO" id="GO:0016301">
    <property type="term" value="F:kinase activity"/>
    <property type="evidence" value="ECO:0007669"/>
    <property type="project" value="UniProtKB-KW"/>
</dbReference>
<feature type="domain" description="PAS" evidence="8">
    <location>
        <begin position="547"/>
        <end position="595"/>
    </location>
</feature>
<dbReference type="InterPro" id="IPR000160">
    <property type="entry name" value="GGDEF_dom"/>
</dbReference>
<comment type="function">
    <text evidence="5">Putative oxygen sensor; modulates the activity of FixJ, a transcriptional activator of nitrogen fixation fixK gene. FixL probably acts as a kinase that phosphorylates FixJ.</text>
</comment>
<dbReference type="NCBIfam" id="TIGR00254">
    <property type="entry name" value="GGDEF"/>
    <property type="match status" value="1"/>
</dbReference>
<dbReference type="NCBIfam" id="TIGR00229">
    <property type="entry name" value="sensory_box"/>
    <property type="match status" value="3"/>
</dbReference>
<dbReference type="GO" id="GO:0005524">
    <property type="term" value="F:ATP binding"/>
    <property type="evidence" value="ECO:0007669"/>
    <property type="project" value="UniProtKB-KW"/>
</dbReference>
<protein>
    <recommendedName>
        <fullName evidence="6">Sensor protein FixL</fullName>
    </recommendedName>
</protein>
<dbReference type="SMART" id="SM00267">
    <property type="entry name" value="GGDEF"/>
    <property type="match status" value="1"/>
</dbReference>
<feature type="domain" description="PAC" evidence="9">
    <location>
        <begin position="622"/>
        <end position="674"/>
    </location>
</feature>
<feature type="transmembrane region" description="Helical" evidence="7">
    <location>
        <begin position="6"/>
        <end position="26"/>
    </location>
</feature>
<keyword evidence="3" id="KW-0418">Kinase</keyword>
<evidence type="ECO:0000256" key="3">
    <source>
        <dbReference type="ARBA" id="ARBA00022777"/>
    </source>
</evidence>
<organism evidence="12 13">
    <name type="scientific">Sulfuritalea hydrogenivorans sk43H</name>
    <dbReference type="NCBI Taxonomy" id="1223802"/>
    <lineage>
        <taxon>Bacteria</taxon>
        <taxon>Pseudomonadati</taxon>
        <taxon>Pseudomonadota</taxon>
        <taxon>Betaproteobacteria</taxon>
        <taxon>Nitrosomonadales</taxon>
        <taxon>Sterolibacteriaceae</taxon>
        <taxon>Sulfuritalea</taxon>
    </lineage>
</organism>
<dbReference type="SUPFAM" id="SSF141868">
    <property type="entry name" value="EAL domain-like"/>
    <property type="match status" value="1"/>
</dbReference>
<dbReference type="InterPro" id="IPR035919">
    <property type="entry name" value="EAL_sf"/>
</dbReference>
<gene>
    <name evidence="12" type="ORF">SUTH_00697</name>
</gene>
<dbReference type="Proteomes" id="UP000031637">
    <property type="component" value="Chromosome"/>
</dbReference>
<dbReference type="PROSITE" id="PS50887">
    <property type="entry name" value="GGDEF"/>
    <property type="match status" value="1"/>
</dbReference>
<dbReference type="PANTHER" id="PTHR44757:SF2">
    <property type="entry name" value="BIOFILM ARCHITECTURE MAINTENANCE PROTEIN MBAA"/>
    <property type="match status" value="1"/>
</dbReference>
<evidence type="ECO:0000259" key="10">
    <source>
        <dbReference type="PROSITE" id="PS50883"/>
    </source>
</evidence>
<dbReference type="CDD" id="cd01948">
    <property type="entry name" value="EAL"/>
    <property type="match status" value="1"/>
</dbReference>
<keyword evidence="7" id="KW-0472">Membrane</keyword>
<keyword evidence="7" id="KW-0812">Transmembrane</keyword>
<dbReference type="EMBL" id="AP012547">
    <property type="protein sequence ID" value="BAO28507.1"/>
    <property type="molecule type" value="Genomic_DNA"/>
</dbReference>
<evidence type="ECO:0000256" key="2">
    <source>
        <dbReference type="ARBA" id="ARBA00022741"/>
    </source>
</evidence>
<feature type="domain" description="GGDEF" evidence="11">
    <location>
        <begin position="706"/>
        <end position="844"/>
    </location>
</feature>
<dbReference type="InterPro" id="IPR029787">
    <property type="entry name" value="Nucleotide_cyclase"/>
</dbReference>
<dbReference type="SUPFAM" id="SSF55785">
    <property type="entry name" value="PYP-like sensor domain (PAS domain)"/>
    <property type="match status" value="3"/>
</dbReference>
<feature type="domain" description="PAS" evidence="8">
    <location>
        <begin position="426"/>
        <end position="495"/>
    </location>
</feature>
<keyword evidence="13" id="KW-1185">Reference proteome</keyword>
<evidence type="ECO:0000256" key="6">
    <source>
        <dbReference type="ARBA" id="ARBA00070616"/>
    </source>
</evidence>
<dbReference type="STRING" id="1223802.SUTH_00697"/>
<evidence type="ECO:0000259" key="9">
    <source>
        <dbReference type="PROSITE" id="PS50113"/>
    </source>
</evidence>
<dbReference type="SMART" id="SM00091">
    <property type="entry name" value="PAS"/>
    <property type="match status" value="3"/>
</dbReference>
<dbReference type="Pfam" id="PF13426">
    <property type="entry name" value="PAS_9"/>
    <property type="match status" value="1"/>
</dbReference>
<dbReference type="Pfam" id="PF00990">
    <property type="entry name" value="GGDEF"/>
    <property type="match status" value="1"/>
</dbReference>
<dbReference type="Pfam" id="PF00563">
    <property type="entry name" value="EAL"/>
    <property type="match status" value="1"/>
</dbReference>
<dbReference type="InterPro" id="IPR035965">
    <property type="entry name" value="PAS-like_dom_sf"/>
</dbReference>
<reference evidence="12 13" key="1">
    <citation type="journal article" date="2014" name="Syst. Appl. Microbiol.">
        <title>Complete genomes of freshwater sulfur oxidizers Sulfuricella denitrificans skB26 and Sulfuritalea hydrogenivorans sk43H: genetic insights into the sulfur oxidation pathway of betaproteobacteria.</title>
        <authorList>
            <person name="Watanabe T."/>
            <person name="Kojima H."/>
            <person name="Fukui M."/>
        </authorList>
    </citation>
    <scope>NUCLEOTIDE SEQUENCE [LARGE SCALE GENOMIC DNA]</scope>
    <source>
        <strain evidence="12">DSM22779</strain>
    </source>
</reference>
<name>W0SC59_9PROT</name>
<evidence type="ECO:0000313" key="13">
    <source>
        <dbReference type="Proteomes" id="UP000031637"/>
    </source>
</evidence>
<keyword evidence="1" id="KW-0808">Transferase</keyword>
<dbReference type="Gene3D" id="3.20.20.450">
    <property type="entry name" value="EAL domain"/>
    <property type="match status" value="1"/>
</dbReference>
<dbReference type="HOGENOM" id="CLU_000445_70_20_4"/>
<dbReference type="PROSITE" id="PS50112">
    <property type="entry name" value="PAS"/>
    <property type="match status" value="2"/>
</dbReference>
<dbReference type="CDD" id="cd01949">
    <property type="entry name" value="GGDEF"/>
    <property type="match status" value="1"/>
</dbReference>
<dbReference type="AlphaFoldDB" id="W0SC59"/>
<evidence type="ECO:0000256" key="5">
    <source>
        <dbReference type="ARBA" id="ARBA00059827"/>
    </source>
</evidence>
<dbReference type="SMART" id="SM00086">
    <property type="entry name" value="PAC"/>
    <property type="match status" value="3"/>
</dbReference>
<evidence type="ECO:0000313" key="12">
    <source>
        <dbReference type="EMBL" id="BAO28507.1"/>
    </source>
</evidence>
<keyword evidence="2" id="KW-0547">Nucleotide-binding</keyword>
<dbReference type="FunFam" id="3.20.20.450:FF:000001">
    <property type="entry name" value="Cyclic di-GMP phosphodiesterase yahA"/>
    <property type="match status" value="1"/>
</dbReference>
<dbReference type="PROSITE" id="PS50883">
    <property type="entry name" value="EAL"/>
    <property type="match status" value="1"/>
</dbReference>
<dbReference type="Gene3D" id="3.30.70.270">
    <property type="match status" value="1"/>
</dbReference>
<evidence type="ECO:0000256" key="4">
    <source>
        <dbReference type="ARBA" id="ARBA00022840"/>
    </source>
</evidence>
<keyword evidence="4" id="KW-0067">ATP-binding</keyword>